<dbReference type="InterPro" id="IPR020811">
    <property type="entry name" value="Enolase_N"/>
</dbReference>
<keyword evidence="7 12" id="KW-0479">Metal-binding</keyword>
<comment type="similarity">
    <text evidence="2 12">Belongs to the enolase family.</text>
</comment>
<evidence type="ECO:0000256" key="8">
    <source>
        <dbReference type="ARBA" id="ARBA00022842"/>
    </source>
</evidence>
<name>A0AAF1JZE1_9PROT</name>
<dbReference type="PANTHER" id="PTHR11902">
    <property type="entry name" value="ENOLASE"/>
    <property type="match status" value="1"/>
</dbReference>
<evidence type="ECO:0000256" key="10">
    <source>
        <dbReference type="ARBA" id="ARBA00023239"/>
    </source>
</evidence>
<feature type="active site" description="Proton acceptor" evidence="12 13">
    <location>
        <position position="337"/>
    </location>
</feature>
<evidence type="ECO:0000256" key="5">
    <source>
        <dbReference type="ARBA" id="ARBA00022490"/>
    </source>
</evidence>
<dbReference type="PANTHER" id="PTHR11902:SF1">
    <property type="entry name" value="ENOLASE"/>
    <property type="match status" value="1"/>
</dbReference>
<evidence type="ECO:0000313" key="19">
    <source>
        <dbReference type="Proteomes" id="UP001196068"/>
    </source>
</evidence>
<dbReference type="GO" id="GO:0004634">
    <property type="term" value="F:phosphopyruvate hydratase activity"/>
    <property type="evidence" value="ECO:0007669"/>
    <property type="project" value="UniProtKB-UniRule"/>
</dbReference>
<dbReference type="FunFam" id="3.20.20.120:FF:000001">
    <property type="entry name" value="Enolase"/>
    <property type="match status" value="1"/>
</dbReference>
<dbReference type="Pfam" id="PF03952">
    <property type="entry name" value="Enolase_N"/>
    <property type="match status" value="1"/>
</dbReference>
<dbReference type="AlphaFoldDB" id="A0AAF1JZE1"/>
<dbReference type="GO" id="GO:0006096">
    <property type="term" value="P:glycolytic process"/>
    <property type="evidence" value="ECO:0007669"/>
    <property type="project" value="UniProtKB-UniRule"/>
</dbReference>
<feature type="binding site" evidence="14">
    <location>
        <position position="312"/>
    </location>
    <ligand>
        <name>substrate</name>
    </ligand>
</feature>
<dbReference type="SFLD" id="SFLDG00178">
    <property type="entry name" value="enolase"/>
    <property type="match status" value="1"/>
</dbReference>
<keyword evidence="8 12" id="KW-0460">Magnesium</keyword>
<feature type="binding site" evidence="12">
    <location>
        <position position="366"/>
    </location>
    <ligand>
        <name>(2R)-2-phosphoglycerate</name>
        <dbReference type="ChEBI" id="CHEBI:58289"/>
    </ligand>
</feature>
<comment type="function">
    <text evidence="11 12">Catalyzes the reversible conversion of 2-phosphoglycerate (2-PG) into phosphoenolpyruvate (PEP). It is essential for the degradation of carbohydrates via glycolysis.</text>
</comment>
<evidence type="ECO:0000256" key="12">
    <source>
        <dbReference type="HAMAP-Rule" id="MF_00318"/>
    </source>
</evidence>
<keyword evidence="10 12" id="KW-0456">Lyase</keyword>
<evidence type="ECO:0000256" key="7">
    <source>
        <dbReference type="ARBA" id="ARBA00022723"/>
    </source>
</evidence>
<feature type="binding site" evidence="12">
    <location>
        <position position="163"/>
    </location>
    <ligand>
        <name>(2R)-2-phosphoglycerate</name>
        <dbReference type="ChEBI" id="CHEBI:58289"/>
    </ligand>
</feature>
<feature type="binding site" evidence="14">
    <location>
        <begin position="364"/>
        <end position="367"/>
    </location>
    <ligand>
        <name>substrate</name>
    </ligand>
</feature>
<comment type="cofactor">
    <cofactor evidence="12">
        <name>Mg(2+)</name>
        <dbReference type="ChEBI" id="CHEBI:18420"/>
    </cofactor>
    <text evidence="12">Binds a second Mg(2+) ion via substrate during catalysis.</text>
</comment>
<organism evidence="18 19">
    <name type="scientific">Plastoroseomonas arctica</name>
    <dbReference type="NCBI Taxonomy" id="1509237"/>
    <lineage>
        <taxon>Bacteria</taxon>
        <taxon>Pseudomonadati</taxon>
        <taxon>Pseudomonadota</taxon>
        <taxon>Alphaproteobacteria</taxon>
        <taxon>Acetobacterales</taxon>
        <taxon>Acetobacteraceae</taxon>
        <taxon>Plastoroseomonas</taxon>
    </lineage>
</organism>
<evidence type="ECO:0000256" key="4">
    <source>
        <dbReference type="ARBA" id="ARBA00017068"/>
    </source>
</evidence>
<dbReference type="InterPro" id="IPR020810">
    <property type="entry name" value="Enolase_C"/>
</dbReference>
<feature type="binding site" evidence="14">
    <location>
        <position position="164"/>
    </location>
    <ligand>
        <name>substrate</name>
    </ligand>
</feature>
<keyword evidence="5 12" id="KW-0963">Cytoplasm</keyword>
<dbReference type="Proteomes" id="UP001196068">
    <property type="component" value="Unassembled WGS sequence"/>
</dbReference>
<reference evidence="18" key="1">
    <citation type="submission" date="2020-01" db="EMBL/GenBank/DDBJ databases">
        <authorList>
            <person name="Rat A."/>
        </authorList>
    </citation>
    <scope>NUCLEOTIDE SEQUENCE</scope>
    <source>
        <strain evidence="18">LMG 28251</strain>
    </source>
</reference>
<dbReference type="SMART" id="SM01192">
    <property type="entry name" value="Enolase_C"/>
    <property type="match status" value="1"/>
</dbReference>
<dbReference type="GO" id="GO:0005576">
    <property type="term" value="C:extracellular region"/>
    <property type="evidence" value="ECO:0007669"/>
    <property type="project" value="UniProtKB-SubCell"/>
</dbReference>
<evidence type="ECO:0000313" key="18">
    <source>
        <dbReference type="EMBL" id="MBR0656680.1"/>
    </source>
</evidence>
<gene>
    <name evidence="12 18" type="primary">eno</name>
    <name evidence="18" type="ORF">GXW79_16490</name>
</gene>
<dbReference type="GO" id="GO:0000015">
    <property type="term" value="C:phosphopyruvate hydratase complex"/>
    <property type="evidence" value="ECO:0007669"/>
    <property type="project" value="InterPro"/>
</dbReference>
<dbReference type="Gene3D" id="3.20.20.120">
    <property type="entry name" value="Enolase-like C-terminal domain"/>
    <property type="match status" value="1"/>
</dbReference>
<feature type="binding site" evidence="14">
    <location>
        <position position="285"/>
    </location>
    <ligand>
        <name>substrate</name>
    </ligand>
</feature>
<sequence>MAAIEDIIAREVLDSRGNPTVECEVVLDSGASGRAIVPSGASTGAHEAVELRDGDKARYAGKGVLKACGNVEGEIFDAIGGMDPFEQIKIDETLIELDGTPNKARLGANAMLAVSLACAKAAANELGIPLYRHVGGTFARTMPVPMMNIINGGKHADNPIDIQEFMVMPVAAGTMADAVRIGAEIFGALKKQLHDAHHNTNVGDEGGFAPNIGSADEALAFIAKACEAAGHRVGEDVVFALDCAATEFYDGGLYKLAGENKTLEPGAMVDYLAELCAKWPIVSIEDGMSEDDWEGWKLLTDRIGATVQLVGDDLFVTNPERLRLGIERATANSILIKVNQIGTLTETLDAVEIAHRAGYTAVMSHRSGETEDATIADLAVATNCGQIKTGSLSRSDRLAKYNQLIRIEQDLGAAARYAGRNVLRR</sequence>
<dbReference type="EMBL" id="JAAEDH010000021">
    <property type="protein sequence ID" value="MBR0656680.1"/>
    <property type="molecule type" value="Genomic_DNA"/>
</dbReference>
<feature type="binding site" evidence="14">
    <location>
        <position position="155"/>
    </location>
    <ligand>
        <name>substrate</name>
    </ligand>
</feature>
<feature type="binding site" evidence="12 15">
    <location>
        <position position="312"/>
    </location>
    <ligand>
        <name>Mg(2+)</name>
        <dbReference type="ChEBI" id="CHEBI:18420"/>
    </ligand>
</feature>
<dbReference type="CDD" id="cd03313">
    <property type="entry name" value="enolase"/>
    <property type="match status" value="1"/>
</dbReference>
<dbReference type="SMART" id="SM01193">
    <property type="entry name" value="Enolase_N"/>
    <property type="match status" value="1"/>
</dbReference>
<dbReference type="NCBIfam" id="TIGR01060">
    <property type="entry name" value="eno"/>
    <property type="match status" value="1"/>
</dbReference>
<proteinExistence type="inferred from homology"/>
<keyword evidence="9 12" id="KW-0324">Glycolysis</keyword>
<evidence type="ECO:0000256" key="1">
    <source>
        <dbReference type="ARBA" id="ARBA00005031"/>
    </source>
</evidence>
<evidence type="ECO:0000256" key="9">
    <source>
        <dbReference type="ARBA" id="ARBA00023152"/>
    </source>
</evidence>
<dbReference type="SUPFAM" id="SSF54826">
    <property type="entry name" value="Enolase N-terminal domain-like"/>
    <property type="match status" value="1"/>
</dbReference>
<feature type="domain" description="Enolase N-terminal" evidence="17">
    <location>
        <begin position="4"/>
        <end position="134"/>
    </location>
</feature>
<evidence type="ECO:0000256" key="6">
    <source>
        <dbReference type="ARBA" id="ARBA00022525"/>
    </source>
</evidence>
<comment type="cofactor">
    <cofactor evidence="15">
        <name>Mg(2+)</name>
        <dbReference type="ChEBI" id="CHEBI:18420"/>
    </cofactor>
    <text evidence="15">Mg(2+) is required for catalysis and for stabilizing the dimer.</text>
</comment>
<evidence type="ECO:0000259" key="17">
    <source>
        <dbReference type="SMART" id="SM01193"/>
    </source>
</evidence>
<evidence type="ECO:0000256" key="13">
    <source>
        <dbReference type="PIRSR" id="PIRSR001400-1"/>
    </source>
</evidence>
<dbReference type="SUPFAM" id="SSF51604">
    <property type="entry name" value="Enolase C-terminal domain-like"/>
    <property type="match status" value="1"/>
</dbReference>
<feature type="binding site" evidence="14">
    <location>
        <position position="388"/>
    </location>
    <ligand>
        <name>substrate</name>
    </ligand>
</feature>
<comment type="catalytic activity">
    <reaction evidence="12">
        <text>(2R)-2-phosphoglycerate = phosphoenolpyruvate + H2O</text>
        <dbReference type="Rhea" id="RHEA:10164"/>
        <dbReference type="ChEBI" id="CHEBI:15377"/>
        <dbReference type="ChEBI" id="CHEBI:58289"/>
        <dbReference type="ChEBI" id="CHEBI:58702"/>
        <dbReference type="EC" id="4.2.1.11"/>
    </reaction>
</comment>
<dbReference type="GO" id="GO:0009986">
    <property type="term" value="C:cell surface"/>
    <property type="evidence" value="ECO:0007669"/>
    <property type="project" value="UniProtKB-SubCell"/>
</dbReference>
<dbReference type="InterPro" id="IPR020809">
    <property type="entry name" value="Enolase_CS"/>
</dbReference>
<dbReference type="FunFam" id="3.30.390.10:FF:000001">
    <property type="entry name" value="Enolase"/>
    <property type="match status" value="1"/>
</dbReference>
<feature type="active site" description="Proton donor" evidence="12 13">
    <location>
        <position position="205"/>
    </location>
</feature>
<evidence type="ECO:0000256" key="15">
    <source>
        <dbReference type="PIRSR" id="PIRSR001400-3"/>
    </source>
</evidence>
<feature type="binding site" evidence="12 15">
    <location>
        <position position="242"/>
    </location>
    <ligand>
        <name>Mg(2+)</name>
        <dbReference type="ChEBI" id="CHEBI:18420"/>
    </ligand>
</feature>
<dbReference type="InterPro" id="IPR029017">
    <property type="entry name" value="Enolase-like_N"/>
</dbReference>
<dbReference type="Gene3D" id="3.30.390.10">
    <property type="entry name" value="Enolase-like, N-terminal domain"/>
    <property type="match status" value="1"/>
</dbReference>
<dbReference type="HAMAP" id="MF_00318">
    <property type="entry name" value="Enolase"/>
    <property type="match status" value="1"/>
</dbReference>
<evidence type="ECO:0000259" key="16">
    <source>
        <dbReference type="SMART" id="SM01192"/>
    </source>
</evidence>
<dbReference type="RefSeq" id="WP_211875547.1">
    <property type="nucleotide sequence ID" value="NZ_JAAEDH010000021.1"/>
</dbReference>
<comment type="caution">
    <text evidence="18">The sequence shown here is derived from an EMBL/GenBank/DDBJ whole genome shotgun (WGS) entry which is preliminary data.</text>
</comment>
<dbReference type="Pfam" id="PF00113">
    <property type="entry name" value="Enolase_C"/>
    <property type="match status" value="1"/>
</dbReference>
<feature type="domain" description="Enolase C-terminal TIM barrel" evidence="16">
    <location>
        <begin position="139"/>
        <end position="425"/>
    </location>
</feature>
<feature type="binding site" evidence="12">
    <location>
        <position position="337"/>
    </location>
    <ligand>
        <name>(2R)-2-phosphoglycerate</name>
        <dbReference type="ChEBI" id="CHEBI:58289"/>
    </ligand>
</feature>
<accession>A0AAF1JZE1</accession>
<dbReference type="InterPro" id="IPR036849">
    <property type="entry name" value="Enolase-like_C_sf"/>
</dbReference>
<protein>
    <recommendedName>
        <fullName evidence="4 12">Enolase</fullName>
        <ecNumber evidence="3 12">4.2.1.11</ecNumber>
    </recommendedName>
    <alternativeName>
        <fullName evidence="12">2-phospho-D-glycerate hydro-lyase</fullName>
    </alternativeName>
    <alternativeName>
        <fullName evidence="12">2-phosphoglycerate dehydratase</fullName>
    </alternativeName>
</protein>
<dbReference type="PRINTS" id="PR00148">
    <property type="entry name" value="ENOLASE"/>
</dbReference>
<dbReference type="SFLD" id="SFLDF00002">
    <property type="entry name" value="enolase"/>
    <property type="match status" value="1"/>
</dbReference>
<keyword evidence="19" id="KW-1185">Reference proteome</keyword>
<comment type="subcellular location">
    <subcellularLocation>
        <location evidence="12">Cytoplasm</location>
    </subcellularLocation>
    <subcellularLocation>
        <location evidence="12">Secreted</location>
    </subcellularLocation>
    <subcellularLocation>
        <location evidence="12">Cell surface</location>
    </subcellularLocation>
    <text evidence="12">Fractions of enolase are present in both the cytoplasm and on the cell surface.</text>
</comment>
<feature type="binding site" evidence="12 15">
    <location>
        <position position="285"/>
    </location>
    <ligand>
        <name>Mg(2+)</name>
        <dbReference type="ChEBI" id="CHEBI:18420"/>
    </ligand>
</feature>
<comment type="pathway">
    <text evidence="1 12">Carbohydrate degradation; glycolysis; pyruvate from D-glyceraldehyde 3-phosphate: step 4/5.</text>
</comment>
<evidence type="ECO:0000256" key="2">
    <source>
        <dbReference type="ARBA" id="ARBA00009604"/>
    </source>
</evidence>
<dbReference type="GO" id="GO:0000287">
    <property type="term" value="F:magnesium ion binding"/>
    <property type="evidence" value="ECO:0007669"/>
    <property type="project" value="UniProtKB-UniRule"/>
</dbReference>
<feature type="binding site" evidence="12">
    <location>
        <position position="388"/>
    </location>
    <ligand>
        <name>(2R)-2-phosphoglycerate</name>
        <dbReference type="ChEBI" id="CHEBI:58289"/>
    </ligand>
</feature>
<dbReference type="EC" id="4.2.1.11" evidence="3 12"/>
<reference evidence="18" key="2">
    <citation type="journal article" date="2021" name="Syst. Appl. Microbiol.">
        <title>Roseomonas hellenica sp. nov., isolated from roots of wild-growing Alkanna tinctoria.</title>
        <authorList>
            <person name="Rat A."/>
            <person name="Naranjo H.D."/>
            <person name="Lebbe L."/>
            <person name="Cnockaert M."/>
            <person name="Krigas N."/>
            <person name="Grigoriadou K."/>
            <person name="Maloupa E."/>
            <person name="Willems A."/>
        </authorList>
    </citation>
    <scope>NUCLEOTIDE SEQUENCE</scope>
    <source>
        <strain evidence="18">LMG 28251</strain>
    </source>
</reference>
<evidence type="ECO:0000256" key="3">
    <source>
        <dbReference type="ARBA" id="ARBA00012058"/>
    </source>
</evidence>
<dbReference type="PROSITE" id="PS00164">
    <property type="entry name" value="ENOLASE"/>
    <property type="match status" value="1"/>
</dbReference>
<dbReference type="PIRSF" id="PIRSF001400">
    <property type="entry name" value="Enolase"/>
    <property type="match status" value="1"/>
</dbReference>
<evidence type="ECO:0000256" key="11">
    <source>
        <dbReference type="ARBA" id="ARBA00045763"/>
    </source>
</evidence>
<evidence type="ECO:0000256" key="14">
    <source>
        <dbReference type="PIRSR" id="PIRSR001400-2"/>
    </source>
</evidence>
<keyword evidence="6 12" id="KW-0964">Secreted</keyword>
<dbReference type="InterPro" id="IPR000941">
    <property type="entry name" value="Enolase"/>
</dbReference>
<feature type="binding site" evidence="12">
    <location>
        <position position="367"/>
    </location>
    <ligand>
        <name>(2R)-2-phosphoglycerate</name>
        <dbReference type="ChEBI" id="CHEBI:58289"/>
    </ligand>
</feature>
<dbReference type="SFLD" id="SFLDS00001">
    <property type="entry name" value="Enolase"/>
    <property type="match status" value="1"/>
</dbReference>